<evidence type="ECO:0000313" key="3">
    <source>
        <dbReference type="Proteomes" id="UP000008037"/>
    </source>
</evidence>
<reference evidence="2 3" key="1">
    <citation type="journal article" date="2012" name="Environ. Microbiol.">
        <title>The genome of the ammonia-oxidizing Candidatus Nitrososphaera gargensis: insights into metabolic versatility and environmental adaptations.</title>
        <authorList>
            <person name="Spang A."/>
            <person name="Poehlein A."/>
            <person name="Offre P."/>
            <person name="Zumbragel S."/>
            <person name="Haider S."/>
            <person name="Rychlik N."/>
            <person name="Nowka B."/>
            <person name="Schmeisser C."/>
            <person name="Lebedeva E.V."/>
            <person name="Rattei T."/>
            <person name="Bohm C."/>
            <person name="Schmid M."/>
            <person name="Galushko A."/>
            <person name="Hatzenpichler R."/>
            <person name="Weinmaier T."/>
            <person name="Daniel R."/>
            <person name="Schleper C."/>
            <person name="Spieck E."/>
            <person name="Streit W."/>
            <person name="Wagner M."/>
        </authorList>
    </citation>
    <scope>NUCLEOTIDE SEQUENCE [LARGE SCALE GENOMIC DNA]</scope>
    <source>
        <strain evidence="3">Ga9.2</strain>
    </source>
</reference>
<dbReference type="STRING" id="1237085.Ngar_c03620"/>
<keyword evidence="1" id="KW-0472">Membrane</keyword>
<dbReference type="HOGENOM" id="CLU_2930304_0_0_2"/>
<dbReference type="RefSeq" id="WP_015017860.1">
    <property type="nucleotide sequence ID" value="NC_018719.1"/>
</dbReference>
<evidence type="ECO:0000256" key="1">
    <source>
        <dbReference type="SAM" id="Phobius"/>
    </source>
</evidence>
<sequence>MNNNLVVGLAIGLLAAAVLIMLHHWNKHGYIIDKNDVNSHEFFAGLASALGAGLLIGGGT</sequence>
<dbReference type="GeneID" id="41583697"/>
<dbReference type="EMBL" id="CP002408">
    <property type="protein sequence ID" value="AFU57310.1"/>
    <property type="molecule type" value="Genomic_DNA"/>
</dbReference>
<dbReference type="BioCyc" id="CNIT1237085:G1324-362-MONOMER"/>
<protein>
    <submittedName>
        <fullName evidence="2">Uncharacterized protein</fullName>
    </submittedName>
</protein>
<dbReference type="KEGG" id="nga:Ngar_c03620"/>
<dbReference type="InParanoid" id="K0ICJ0"/>
<dbReference type="Proteomes" id="UP000008037">
    <property type="component" value="Chromosome"/>
</dbReference>
<name>K0ICJ0_NITGG</name>
<proteinExistence type="predicted"/>
<accession>K0ICJ0</accession>
<keyword evidence="3" id="KW-1185">Reference proteome</keyword>
<organism evidence="2 3">
    <name type="scientific">Nitrososphaera gargensis (strain Ga9.2)</name>
    <dbReference type="NCBI Taxonomy" id="1237085"/>
    <lineage>
        <taxon>Archaea</taxon>
        <taxon>Nitrososphaerota</taxon>
        <taxon>Nitrososphaeria</taxon>
        <taxon>Nitrososphaerales</taxon>
        <taxon>Nitrososphaeraceae</taxon>
        <taxon>Nitrososphaera</taxon>
    </lineage>
</organism>
<evidence type="ECO:0000313" key="2">
    <source>
        <dbReference type="EMBL" id="AFU57310.1"/>
    </source>
</evidence>
<keyword evidence="1" id="KW-0812">Transmembrane</keyword>
<feature type="transmembrane region" description="Helical" evidence="1">
    <location>
        <begin position="6"/>
        <end position="25"/>
    </location>
</feature>
<keyword evidence="1" id="KW-1133">Transmembrane helix</keyword>
<dbReference type="AlphaFoldDB" id="K0ICJ0"/>
<gene>
    <name evidence="2" type="ordered locus">Ngar_c03620</name>
</gene>